<keyword evidence="1" id="KW-0808">Transferase</keyword>
<sequence>MASIINQKHIVVHAVPGSWGHNKPLCAFVIHILENQSEAVITYLTAFNIYSNIMGEFERLEPARFAAIAPRLNIMDISGPDFDFMKPLLTFGPNFAALHSSGSVTCLTTKKTITGLSVPTLAIIDPFAAYAFESIRAIAGNHVRILAWWTGTAGSLFRLFGPAHLGGVADPILETIEGRAATKKRLAAKEPVQWHDCVGNIVKIPGIEPSYDYEWFPQKTPVLPFAAFLEKTGSIYVREADGLICVSVEAFEPEAVAALKEWYNSMNKTCYSVGPLSIHGSKPIQSANETDTLVKNFLNRIQGEFGSKSMIYISFGTIFWPDESERVWAVIDGLIEKRQPFLLSHPSPFQTFPDEMKKKIEASGIAMELSWSPQELILMHPVTGWFITHGGWNSMQEAFIHRVPLIHWPFHADQPYNAMRILALKAGYELIEVRTGAIGARIPYKCKETPAFTPESAKAEIMSLVEKLTGEEASIVRENFVTVANAIGKGWDTDGESRRDLQALLEKFL</sequence>
<accession>A0A9W8TVP6</accession>
<proteinExistence type="predicted"/>
<dbReference type="SUPFAM" id="SSF53756">
    <property type="entry name" value="UDP-Glycosyltransferase/glycogen phosphorylase"/>
    <property type="match status" value="1"/>
</dbReference>
<dbReference type="PANTHER" id="PTHR48045">
    <property type="entry name" value="UDP-GLYCOSYLTRANSFERASE 72B1"/>
    <property type="match status" value="1"/>
</dbReference>
<dbReference type="GO" id="GO:0008194">
    <property type="term" value="F:UDP-glycosyltransferase activity"/>
    <property type="evidence" value="ECO:0007669"/>
    <property type="project" value="InterPro"/>
</dbReference>
<comment type="caution">
    <text evidence="2">The sequence shown here is derived from an EMBL/GenBank/DDBJ whole genome shotgun (WGS) entry which is preliminary data.</text>
</comment>
<evidence type="ECO:0008006" key="4">
    <source>
        <dbReference type="Google" id="ProtNLM"/>
    </source>
</evidence>
<organism evidence="2 3">
    <name type="scientific">Lentinula detonsa</name>
    <dbReference type="NCBI Taxonomy" id="2804962"/>
    <lineage>
        <taxon>Eukaryota</taxon>
        <taxon>Fungi</taxon>
        <taxon>Dikarya</taxon>
        <taxon>Basidiomycota</taxon>
        <taxon>Agaricomycotina</taxon>
        <taxon>Agaricomycetes</taxon>
        <taxon>Agaricomycetidae</taxon>
        <taxon>Agaricales</taxon>
        <taxon>Marasmiineae</taxon>
        <taxon>Omphalotaceae</taxon>
        <taxon>Lentinula</taxon>
    </lineage>
</organism>
<protein>
    <recommendedName>
        <fullName evidence="4">UDP-Glycosyltransferase/glycogen phosphorylase</fullName>
    </recommendedName>
</protein>
<dbReference type="Pfam" id="PF00201">
    <property type="entry name" value="UDPGT"/>
    <property type="match status" value="1"/>
</dbReference>
<dbReference type="Gene3D" id="3.40.50.2000">
    <property type="entry name" value="Glycogen Phosphorylase B"/>
    <property type="match status" value="2"/>
</dbReference>
<dbReference type="InterPro" id="IPR002213">
    <property type="entry name" value="UDP_glucos_trans"/>
</dbReference>
<dbReference type="PANTHER" id="PTHR48045:SF31">
    <property type="entry name" value="UDP-GLYCOSYLTRANSFERASE 76B1-LIKE"/>
    <property type="match status" value="1"/>
</dbReference>
<keyword evidence="3" id="KW-1185">Reference proteome</keyword>
<evidence type="ECO:0000313" key="2">
    <source>
        <dbReference type="EMBL" id="KAJ3742502.1"/>
    </source>
</evidence>
<dbReference type="EMBL" id="JANVFU010000010">
    <property type="protein sequence ID" value="KAJ3742502.1"/>
    <property type="molecule type" value="Genomic_DNA"/>
</dbReference>
<dbReference type="Proteomes" id="UP001142393">
    <property type="component" value="Unassembled WGS sequence"/>
</dbReference>
<dbReference type="AlphaFoldDB" id="A0A9W8TVP6"/>
<evidence type="ECO:0000313" key="3">
    <source>
        <dbReference type="Proteomes" id="UP001142393"/>
    </source>
</evidence>
<reference evidence="2 3" key="1">
    <citation type="journal article" date="2023" name="Proc. Natl. Acad. Sci. U.S.A.">
        <title>A global phylogenomic analysis of the shiitake genus Lentinula.</title>
        <authorList>
            <person name="Sierra-Patev S."/>
            <person name="Min B."/>
            <person name="Naranjo-Ortiz M."/>
            <person name="Looney B."/>
            <person name="Konkel Z."/>
            <person name="Slot J.C."/>
            <person name="Sakamoto Y."/>
            <person name="Steenwyk J.L."/>
            <person name="Rokas A."/>
            <person name="Carro J."/>
            <person name="Camarero S."/>
            <person name="Ferreira P."/>
            <person name="Molpeceres G."/>
            <person name="Ruiz-Duenas F.J."/>
            <person name="Serrano A."/>
            <person name="Henrissat B."/>
            <person name="Drula E."/>
            <person name="Hughes K.W."/>
            <person name="Mata J.L."/>
            <person name="Ishikawa N.K."/>
            <person name="Vargas-Isla R."/>
            <person name="Ushijima S."/>
            <person name="Smith C.A."/>
            <person name="Donoghue J."/>
            <person name="Ahrendt S."/>
            <person name="Andreopoulos W."/>
            <person name="He G."/>
            <person name="LaButti K."/>
            <person name="Lipzen A."/>
            <person name="Ng V."/>
            <person name="Riley R."/>
            <person name="Sandor L."/>
            <person name="Barry K."/>
            <person name="Martinez A.T."/>
            <person name="Xiao Y."/>
            <person name="Gibbons J.G."/>
            <person name="Terashima K."/>
            <person name="Grigoriev I.V."/>
            <person name="Hibbett D."/>
        </authorList>
    </citation>
    <scope>NUCLEOTIDE SEQUENCE [LARGE SCALE GENOMIC DNA]</scope>
    <source>
        <strain evidence="2 3">TFB7810</strain>
    </source>
</reference>
<gene>
    <name evidence="2" type="ORF">DFH05DRAFT_1571585</name>
</gene>
<evidence type="ECO:0000256" key="1">
    <source>
        <dbReference type="ARBA" id="ARBA00022679"/>
    </source>
</evidence>
<name>A0A9W8TVP6_9AGAR</name>